<accession>A0A918VGI2</accession>
<dbReference type="RefSeq" id="WP_167536723.1">
    <property type="nucleotide sequence ID" value="NZ_BMVX01000044.1"/>
</dbReference>
<evidence type="ECO:0000313" key="3">
    <source>
        <dbReference type="Proteomes" id="UP000634660"/>
    </source>
</evidence>
<name>A0A918VGI2_9ACTN</name>
<dbReference type="AlphaFoldDB" id="A0A918VGI2"/>
<evidence type="ECO:0000256" key="1">
    <source>
        <dbReference type="SAM" id="MobiDB-lite"/>
    </source>
</evidence>
<dbReference type="Proteomes" id="UP000634660">
    <property type="component" value="Unassembled WGS sequence"/>
</dbReference>
<dbReference type="EMBL" id="BMVX01000044">
    <property type="protein sequence ID" value="GGZ97128.1"/>
    <property type="molecule type" value="Genomic_DNA"/>
</dbReference>
<protein>
    <submittedName>
        <fullName evidence="2">Uncharacterized protein</fullName>
    </submittedName>
</protein>
<comment type="caution">
    <text evidence="2">The sequence shown here is derived from an EMBL/GenBank/DDBJ whole genome shotgun (WGS) entry which is preliminary data.</text>
</comment>
<feature type="region of interest" description="Disordered" evidence="1">
    <location>
        <begin position="1"/>
        <end position="56"/>
    </location>
</feature>
<organism evidence="2 3">
    <name type="scientific">Streptomyces subrutilus</name>
    <dbReference type="NCBI Taxonomy" id="36818"/>
    <lineage>
        <taxon>Bacteria</taxon>
        <taxon>Bacillati</taxon>
        <taxon>Actinomycetota</taxon>
        <taxon>Actinomycetes</taxon>
        <taxon>Kitasatosporales</taxon>
        <taxon>Streptomycetaceae</taxon>
        <taxon>Streptomyces</taxon>
    </lineage>
</organism>
<feature type="compositionally biased region" description="Low complexity" evidence="1">
    <location>
        <begin position="35"/>
        <end position="46"/>
    </location>
</feature>
<evidence type="ECO:0000313" key="2">
    <source>
        <dbReference type="EMBL" id="GGZ97128.1"/>
    </source>
</evidence>
<reference evidence="2" key="2">
    <citation type="submission" date="2020-09" db="EMBL/GenBank/DDBJ databases">
        <authorList>
            <person name="Sun Q."/>
            <person name="Ohkuma M."/>
        </authorList>
    </citation>
    <scope>NUCLEOTIDE SEQUENCE</scope>
    <source>
        <strain evidence="2">JCM 4834</strain>
    </source>
</reference>
<gene>
    <name evidence="2" type="ORF">GCM10010371_66240</name>
</gene>
<sequence>MSTDRRQLGTGPRPADPPAHRVTGADPRTAAERLPAAPTTPKAADTGGRPCGRPCK</sequence>
<reference evidence="2" key="1">
    <citation type="journal article" date="2014" name="Int. J. Syst. Evol. Microbiol.">
        <title>Complete genome sequence of Corynebacterium casei LMG S-19264T (=DSM 44701T), isolated from a smear-ripened cheese.</title>
        <authorList>
            <consortium name="US DOE Joint Genome Institute (JGI-PGF)"/>
            <person name="Walter F."/>
            <person name="Albersmeier A."/>
            <person name="Kalinowski J."/>
            <person name="Ruckert C."/>
        </authorList>
    </citation>
    <scope>NUCLEOTIDE SEQUENCE</scope>
    <source>
        <strain evidence="2">JCM 4834</strain>
    </source>
</reference>
<proteinExistence type="predicted"/>